<dbReference type="InterPro" id="IPR027417">
    <property type="entry name" value="P-loop_NTPase"/>
</dbReference>
<evidence type="ECO:0000313" key="2">
    <source>
        <dbReference type="Proteomes" id="UP000033907"/>
    </source>
</evidence>
<reference evidence="1 2" key="1">
    <citation type="journal article" date="2015" name="Nature">
        <title>rRNA introns, odd ribosomes, and small enigmatic genomes across a large radiation of phyla.</title>
        <authorList>
            <person name="Brown C.T."/>
            <person name="Hug L.A."/>
            <person name="Thomas B.C."/>
            <person name="Sharon I."/>
            <person name="Castelle C.J."/>
            <person name="Singh A."/>
            <person name="Wilkins M.J."/>
            <person name="Williams K.H."/>
            <person name="Banfield J.F."/>
        </authorList>
    </citation>
    <scope>NUCLEOTIDE SEQUENCE [LARGE SCALE GENOMIC DNA]</scope>
</reference>
<name>A0A0G1GWE7_9BACT</name>
<protein>
    <recommendedName>
        <fullName evidence="3">Shikimate kinase</fullName>
    </recommendedName>
</protein>
<evidence type="ECO:0008006" key="3">
    <source>
        <dbReference type="Google" id="ProtNLM"/>
    </source>
</evidence>
<sequence length="201" mass="22730">MKGMSQHVENNHPKNNFLKQVIYMIGLPGVGKTTVGKLIAKRTGFVLLDHNIMYKEICCFLEKGTYAAHLLNGRMHLVIMNLLLMQSPIPGIICTMSIRYEPTSQTVRNATRMIKHAGAKVNFVKLECDWNEHKRRILMPSRQGLNKTNTVAKLKKYMNGACFNGLKKFPPLVINNTRLPANKCAKKIINAFGLPERTPAR</sequence>
<dbReference type="Pfam" id="PF13671">
    <property type="entry name" value="AAA_33"/>
    <property type="match status" value="1"/>
</dbReference>
<gene>
    <name evidence="1" type="ORF">UV91_C0003G0051</name>
</gene>
<comment type="caution">
    <text evidence="1">The sequence shown here is derived from an EMBL/GenBank/DDBJ whole genome shotgun (WGS) entry which is preliminary data.</text>
</comment>
<dbReference type="Proteomes" id="UP000033907">
    <property type="component" value="Unassembled WGS sequence"/>
</dbReference>
<evidence type="ECO:0000313" key="1">
    <source>
        <dbReference type="EMBL" id="KKT11662.1"/>
    </source>
</evidence>
<proteinExistence type="predicted"/>
<accession>A0A0G1GWE7</accession>
<dbReference type="EMBL" id="LCGH01000003">
    <property type="protein sequence ID" value="KKT11662.1"/>
    <property type="molecule type" value="Genomic_DNA"/>
</dbReference>
<dbReference type="SUPFAM" id="SSF52540">
    <property type="entry name" value="P-loop containing nucleoside triphosphate hydrolases"/>
    <property type="match status" value="1"/>
</dbReference>
<dbReference type="AlphaFoldDB" id="A0A0G1GWE7"/>
<dbReference type="Gene3D" id="3.40.50.300">
    <property type="entry name" value="P-loop containing nucleotide triphosphate hydrolases"/>
    <property type="match status" value="1"/>
</dbReference>
<organism evidence="1 2">
    <name type="scientific">Candidatus Nomurabacteria bacterium GW2011_GWF2_43_24</name>
    <dbReference type="NCBI Taxonomy" id="1618778"/>
    <lineage>
        <taxon>Bacteria</taxon>
        <taxon>Candidatus Nomuraibacteriota</taxon>
    </lineage>
</organism>